<evidence type="ECO:0000313" key="2">
    <source>
        <dbReference type="Proteomes" id="UP000055024"/>
    </source>
</evidence>
<accession>A0A0V1DQW7</accession>
<protein>
    <submittedName>
        <fullName evidence="1">Uncharacterized protein</fullName>
    </submittedName>
</protein>
<name>A0A0V1DQW7_9BILA</name>
<evidence type="ECO:0000313" key="1">
    <source>
        <dbReference type="EMBL" id="KRY63828.1"/>
    </source>
</evidence>
<dbReference type="AlphaFoldDB" id="A0A0V1DQW7"/>
<proteinExistence type="predicted"/>
<dbReference type="EMBL" id="JYDP01008249">
    <property type="protein sequence ID" value="KRY63828.1"/>
    <property type="molecule type" value="Genomic_DNA"/>
</dbReference>
<sequence>MKIVRLIQQWLDKSWRFCISKLGLEMQNKHKGIT</sequence>
<organism evidence="1 2">
    <name type="scientific">Trichinella zimbabwensis</name>
    <dbReference type="NCBI Taxonomy" id="268475"/>
    <lineage>
        <taxon>Eukaryota</taxon>
        <taxon>Metazoa</taxon>
        <taxon>Ecdysozoa</taxon>
        <taxon>Nematoda</taxon>
        <taxon>Enoplea</taxon>
        <taxon>Dorylaimia</taxon>
        <taxon>Trichinellida</taxon>
        <taxon>Trichinellidae</taxon>
        <taxon>Trichinella</taxon>
    </lineage>
</organism>
<keyword evidence="2" id="KW-1185">Reference proteome</keyword>
<dbReference type="Proteomes" id="UP000055024">
    <property type="component" value="Unassembled WGS sequence"/>
</dbReference>
<comment type="caution">
    <text evidence="1">The sequence shown here is derived from an EMBL/GenBank/DDBJ whole genome shotgun (WGS) entry which is preliminary data.</text>
</comment>
<feature type="non-terminal residue" evidence="1">
    <location>
        <position position="34"/>
    </location>
</feature>
<gene>
    <name evidence="1" type="ORF">T11_13734</name>
</gene>
<reference evidence="1 2" key="1">
    <citation type="submission" date="2015-01" db="EMBL/GenBank/DDBJ databases">
        <title>Evolution of Trichinella species and genotypes.</title>
        <authorList>
            <person name="Korhonen P.K."/>
            <person name="Edoardo P."/>
            <person name="Giuseppe L.R."/>
            <person name="Gasser R.B."/>
        </authorList>
    </citation>
    <scope>NUCLEOTIDE SEQUENCE [LARGE SCALE GENOMIC DNA]</scope>
    <source>
        <strain evidence="1">ISS1029</strain>
    </source>
</reference>